<protein>
    <submittedName>
        <fullName evidence="2">Uncharacterized protein</fullName>
    </submittedName>
</protein>
<accession>A0ABU0X3E5</accession>
<evidence type="ECO:0000313" key="3">
    <source>
        <dbReference type="Proteomes" id="UP001225605"/>
    </source>
</evidence>
<organism evidence="2 3">
    <name type="scientific">Saccharothrix yanglingensis</name>
    <dbReference type="NCBI Taxonomy" id="659496"/>
    <lineage>
        <taxon>Bacteria</taxon>
        <taxon>Bacillati</taxon>
        <taxon>Actinomycetota</taxon>
        <taxon>Actinomycetes</taxon>
        <taxon>Pseudonocardiales</taxon>
        <taxon>Pseudonocardiaceae</taxon>
        <taxon>Saccharothrix</taxon>
    </lineage>
</organism>
<evidence type="ECO:0000256" key="1">
    <source>
        <dbReference type="SAM" id="MobiDB-lite"/>
    </source>
</evidence>
<dbReference type="EMBL" id="NSDM01000008">
    <property type="protein sequence ID" value="MDQ2586142.1"/>
    <property type="molecule type" value="Genomic_DNA"/>
</dbReference>
<feature type="compositionally biased region" description="Low complexity" evidence="1">
    <location>
        <begin position="50"/>
        <end position="61"/>
    </location>
</feature>
<gene>
    <name evidence="2" type="ORF">CKY47_19535</name>
</gene>
<comment type="caution">
    <text evidence="2">The sequence shown here is derived from an EMBL/GenBank/DDBJ whole genome shotgun (WGS) entry which is preliminary data.</text>
</comment>
<dbReference type="Proteomes" id="UP001225605">
    <property type="component" value="Unassembled WGS sequence"/>
</dbReference>
<sequence length="113" mass="11108">MPVRSGRPVPPFAAGLVVVPAAVTAFWFGGHGGEVAAAPPSVTSSTGHGAPRPTAAPVRPTQEPARSAGRDGVVRESPVGRGVPAESISAGDVAAPVRGPSFGDGPRVDVLVG</sequence>
<name>A0ABU0X3E5_9PSEU</name>
<dbReference type="RefSeq" id="WP_306747369.1">
    <property type="nucleotide sequence ID" value="NZ_NSDM01000008.1"/>
</dbReference>
<feature type="region of interest" description="Disordered" evidence="1">
    <location>
        <begin position="34"/>
        <end position="113"/>
    </location>
</feature>
<keyword evidence="3" id="KW-1185">Reference proteome</keyword>
<reference evidence="2 3" key="1">
    <citation type="submission" date="2017-06" db="EMBL/GenBank/DDBJ databases">
        <title>Cultured bacterium strain Saccharothrix yanglingensis Hhs.015.</title>
        <authorList>
            <person name="Xia Y."/>
        </authorList>
    </citation>
    <scope>NUCLEOTIDE SEQUENCE [LARGE SCALE GENOMIC DNA]</scope>
    <source>
        <strain evidence="2 3">Hhs.015</strain>
    </source>
</reference>
<evidence type="ECO:0000313" key="2">
    <source>
        <dbReference type="EMBL" id="MDQ2586142.1"/>
    </source>
</evidence>
<proteinExistence type="predicted"/>